<evidence type="ECO:0000313" key="7">
    <source>
        <dbReference type="Proteomes" id="UP001346869"/>
    </source>
</evidence>
<dbReference type="InterPro" id="IPR022734">
    <property type="entry name" value="ApoM"/>
</dbReference>
<evidence type="ECO:0000256" key="3">
    <source>
        <dbReference type="ARBA" id="ARBA00022729"/>
    </source>
</evidence>
<organism evidence="6 7">
    <name type="scientific">Eleginops maclovinus</name>
    <name type="common">Patagonian blennie</name>
    <name type="synonym">Eleginus maclovinus</name>
    <dbReference type="NCBI Taxonomy" id="56733"/>
    <lineage>
        <taxon>Eukaryota</taxon>
        <taxon>Metazoa</taxon>
        <taxon>Chordata</taxon>
        <taxon>Craniata</taxon>
        <taxon>Vertebrata</taxon>
        <taxon>Euteleostomi</taxon>
        <taxon>Actinopterygii</taxon>
        <taxon>Neopterygii</taxon>
        <taxon>Teleostei</taxon>
        <taxon>Neoteleostei</taxon>
        <taxon>Acanthomorphata</taxon>
        <taxon>Eupercaria</taxon>
        <taxon>Perciformes</taxon>
        <taxon>Notothenioidei</taxon>
        <taxon>Eleginopidae</taxon>
        <taxon>Eleginops</taxon>
    </lineage>
</organism>
<comment type="caution">
    <text evidence="6">The sequence shown here is derived from an EMBL/GenBank/DDBJ whole genome shotgun (WGS) entry which is preliminary data.</text>
</comment>
<dbReference type="GO" id="GO:0005576">
    <property type="term" value="C:extracellular region"/>
    <property type="evidence" value="ECO:0007669"/>
    <property type="project" value="UniProtKB-SubCell"/>
</dbReference>
<keyword evidence="3 5" id="KW-0732">Signal</keyword>
<comment type="subcellular location">
    <subcellularLocation>
        <location evidence="1">Secreted</location>
    </subcellularLocation>
</comment>
<feature type="chain" id="PRO_5042821507" description="Apolipoprotein M" evidence="5">
    <location>
        <begin position="19"/>
        <end position="189"/>
    </location>
</feature>
<keyword evidence="7" id="KW-1185">Reference proteome</keyword>
<keyword evidence="2" id="KW-0964">Secreted</keyword>
<dbReference type="Pfam" id="PF11032">
    <property type="entry name" value="ApoM"/>
    <property type="match status" value="1"/>
</dbReference>
<evidence type="ECO:0000256" key="2">
    <source>
        <dbReference type="ARBA" id="ARBA00022525"/>
    </source>
</evidence>
<gene>
    <name evidence="6" type="ORF">PBY51_020185</name>
</gene>
<accession>A0AAN7XPK0</accession>
<evidence type="ECO:0000256" key="5">
    <source>
        <dbReference type="SAM" id="SignalP"/>
    </source>
</evidence>
<reference evidence="6 7" key="1">
    <citation type="journal article" date="2023" name="Genes (Basel)">
        <title>Chromosome-Level Genome Assembly and Circadian Gene Repertoire of the Patagonia Blennie Eleginops maclovinus-The Closest Ancestral Proxy of Antarctic Cryonotothenioids.</title>
        <authorList>
            <person name="Cheng C.C."/>
            <person name="Rivera-Colon A.G."/>
            <person name="Minhas B.F."/>
            <person name="Wilson L."/>
            <person name="Rayamajhi N."/>
            <person name="Vargas-Chacoff L."/>
            <person name="Catchen J.M."/>
        </authorList>
    </citation>
    <scope>NUCLEOTIDE SEQUENCE [LARGE SCALE GENOMIC DNA]</scope>
    <source>
        <strain evidence="6">JMC-PN-2008</strain>
    </source>
</reference>
<reference evidence="6 7" key="2">
    <citation type="journal article" date="2023" name="Mol. Biol. Evol.">
        <title>Genomics of Secondarily Temperate Adaptation in the Only Non-Antarctic Icefish.</title>
        <authorList>
            <person name="Rivera-Colon A.G."/>
            <person name="Rayamajhi N."/>
            <person name="Minhas B.F."/>
            <person name="Madrigal G."/>
            <person name="Bilyk K.T."/>
            <person name="Yoon V."/>
            <person name="Hune M."/>
            <person name="Gregory S."/>
            <person name="Cheng C.H.C."/>
            <person name="Catchen J.M."/>
        </authorList>
    </citation>
    <scope>NUCLEOTIDE SEQUENCE [LARGE SCALE GENOMIC DNA]</scope>
    <source>
        <strain evidence="6">JMC-PN-2008</strain>
    </source>
</reference>
<protein>
    <recommendedName>
        <fullName evidence="8">Apolipoprotein M</fullName>
    </recommendedName>
</protein>
<feature type="signal peptide" evidence="5">
    <location>
        <begin position="1"/>
        <end position="18"/>
    </location>
</feature>
<proteinExistence type="predicted"/>
<keyword evidence="4" id="KW-0325">Glycoprotein</keyword>
<evidence type="ECO:0000256" key="4">
    <source>
        <dbReference type="ARBA" id="ARBA00023180"/>
    </source>
</evidence>
<dbReference type="AlphaFoldDB" id="A0AAN7XPK0"/>
<dbReference type="PANTHER" id="PTHR11967">
    <property type="entry name" value="ALPHA-1-ACID GLYCOPROTEIN"/>
    <property type="match status" value="1"/>
</dbReference>
<evidence type="ECO:0000256" key="1">
    <source>
        <dbReference type="ARBA" id="ARBA00004613"/>
    </source>
</evidence>
<dbReference type="Gene3D" id="2.40.128.20">
    <property type="match status" value="1"/>
</dbReference>
<dbReference type="Proteomes" id="UP001346869">
    <property type="component" value="Unassembled WGS sequence"/>
</dbReference>
<evidence type="ECO:0000313" key="6">
    <source>
        <dbReference type="EMBL" id="KAK5865955.1"/>
    </source>
</evidence>
<dbReference type="InterPro" id="IPR012674">
    <property type="entry name" value="Calycin"/>
</dbReference>
<evidence type="ECO:0008006" key="8">
    <source>
        <dbReference type="Google" id="ProtNLM"/>
    </source>
</evidence>
<dbReference type="EMBL" id="JAUZQC010000009">
    <property type="protein sequence ID" value="KAK5865955.1"/>
    <property type="molecule type" value="Genomic_DNA"/>
</dbReference>
<dbReference type="PANTHER" id="PTHR11967:SF2">
    <property type="entry name" value="ALPHA-1-ACID GLYCOPROTEIN 1"/>
    <property type="match status" value="1"/>
</dbReference>
<name>A0AAN7XPK0_ELEMC</name>
<sequence>MFAVNVITLLCLMSVSRSAPLGCEDLLRPLDQLDPRHLEGRRVLVAGGMTNLLHVDYFKSRDSASINFANASESSKMSFTRIFGYGDSCQYLYSNITLGASSFTYDQVNLTVLFLPTSCPDCLVMRINNETKEPLRLYLFSRRREVEQKEMEEFRNQVECLKLLPPVMMDHTKELCPEQSNRHSAASED</sequence>
<dbReference type="SUPFAM" id="SSF50814">
    <property type="entry name" value="Lipocalins"/>
    <property type="match status" value="1"/>
</dbReference>